<proteinExistence type="predicted"/>
<comment type="caution">
    <text evidence="2">The sequence shown here is derived from an EMBL/GenBank/DDBJ whole genome shotgun (WGS) entry which is preliminary data.</text>
</comment>
<dbReference type="RefSeq" id="WP_381445891.1">
    <property type="nucleotide sequence ID" value="NZ_JBHSNP010000027.1"/>
</dbReference>
<gene>
    <name evidence="2" type="ORF">ACFPTP_13745</name>
</gene>
<accession>A0ABW0U0W9</accession>
<organism evidence="2 3">
    <name type="scientific">Sporosarcina koreensis</name>
    <dbReference type="NCBI Taxonomy" id="334735"/>
    <lineage>
        <taxon>Bacteria</taxon>
        <taxon>Bacillati</taxon>
        <taxon>Bacillota</taxon>
        <taxon>Bacilli</taxon>
        <taxon>Bacillales</taxon>
        <taxon>Caryophanaceae</taxon>
        <taxon>Sporosarcina</taxon>
    </lineage>
</organism>
<protein>
    <submittedName>
        <fullName evidence="2">Uncharacterized protein</fullName>
    </submittedName>
</protein>
<evidence type="ECO:0000256" key="1">
    <source>
        <dbReference type="SAM" id="Phobius"/>
    </source>
</evidence>
<dbReference type="Proteomes" id="UP001596071">
    <property type="component" value="Unassembled WGS sequence"/>
</dbReference>
<feature type="transmembrane region" description="Helical" evidence="1">
    <location>
        <begin position="27"/>
        <end position="45"/>
    </location>
</feature>
<feature type="transmembrane region" description="Helical" evidence="1">
    <location>
        <begin position="5"/>
        <end position="21"/>
    </location>
</feature>
<keyword evidence="3" id="KW-1185">Reference proteome</keyword>
<keyword evidence="1" id="KW-0472">Membrane</keyword>
<sequence length="305" mass="35110">MLYIYVAYAIISALLLALLHRGSRKEWLLGVAVVCLVPVIGWSFASVWPKRAIRNDDGEFGRYMARLDEDILIKGEDIHEKVNKRKETDVVAIEEALLVNDHATRRQIMIDVLKDDAARFIGVIKTAVENEDTETSHYAVSAIMEVKRKQSLTIRRLSDEFVRHPDDVRVACEYRDALKLYMNSGFMDENTLRIYRSEYIDVLRKIIAGHDGDVGNEYEEKMLAEIECADYTEAEQTGLAYLNRYPEREEPYLYLIRLYYTINSPTALQQMIQAVKDSPVILTNRGIKIVRYWSEGKSGNEGELC</sequence>
<keyword evidence="1" id="KW-0812">Transmembrane</keyword>
<evidence type="ECO:0000313" key="3">
    <source>
        <dbReference type="Proteomes" id="UP001596071"/>
    </source>
</evidence>
<dbReference type="EMBL" id="JBHSNP010000027">
    <property type="protein sequence ID" value="MFC5604288.1"/>
    <property type="molecule type" value="Genomic_DNA"/>
</dbReference>
<reference evidence="3" key="1">
    <citation type="journal article" date="2019" name="Int. J. Syst. Evol. Microbiol.">
        <title>The Global Catalogue of Microorganisms (GCM) 10K type strain sequencing project: providing services to taxonomists for standard genome sequencing and annotation.</title>
        <authorList>
            <consortium name="The Broad Institute Genomics Platform"/>
            <consortium name="The Broad Institute Genome Sequencing Center for Infectious Disease"/>
            <person name="Wu L."/>
            <person name="Ma J."/>
        </authorList>
    </citation>
    <scope>NUCLEOTIDE SEQUENCE [LARGE SCALE GENOMIC DNA]</scope>
    <source>
        <strain evidence="3">KACC 11299</strain>
    </source>
</reference>
<keyword evidence="1" id="KW-1133">Transmembrane helix</keyword>
<name>A0ABW0U0W9_9BACL</name>
<evidence type="ECO:0000313" key="2">
    <source>
        <dbReference type="EMBL" id="MFC5604288.1"/>
    </source>
</evidence>